<dbReference type="PANTHER" id="PTHR30580">
    <property type="entry name" value="PRIMOSOMAL PROTEIN N"/>
    <property type="match status" value="1"/>
</dbReference>
<dbReference type="GO" id="GO:0043138">
    <property type="term" value="F:3'-5' DNA helicase activity"/>
    <property type="evidence" value="ECO:0007669"/>
    <property type="project" value="TreeGrafter"/>
</dbReference>
<name>X1ADS2_9ZZZZ</name>
<dbReference type="GO" id="GO:0006302">
    <property type="term" value="P:double-strand break repair"/>
    <property type="evidence" value="ECO:0007669"/>
    <property type="project" value="TreeGrafter"/>
</dbReference>
<evidence type="ECO:0000259" key="4">
    <source>
        <dbReference type="Pfam" id="PF18074"/>
    </source>
</evidence>
<dbReference type="PANTHER" id="PTHR30580:SF0">
    <property type="entry name" value="PRIMOSOMAL PROTEIN N"/>
    <property type="match status" value="1"/>
</dbReference>
<keyword evidence="1" id="KW-0547">Nucleotide-binding</keyword>
<dbReference type="InterPro" id="IPR027417">
    <property type="entry name" value="P-loop_NTPase"/>
</dbReference>
<dbReference type="Gene3D" id="3.40.50.300">
    <property type="entry name" value="P-loop containing nucleotide triphosphate hydrolases"/>
    <property type="match status" value="1"/>
</dbReference>
<dbReference type="GO" id="GO:0006310">
    <property type="term" value="P:DNA recombination"/>
    <property type="evidence" value="ECO:0007669"/>
    <property type="project" value="TreeGrafter"/>
</dbReference>
<proteinExistence type="predicted"/>
<dbReference type="InterPro" id="IPR041236">
    <property type="entry name" value="PriA_C"/>
</dbReference>
<organism evidence="5">
    <name type="scientific">marine sediment metagenome</name>
    <dbReference type="NCBI Taxonomy" id="412755"/>
    <lineage>
        <taxon>unclassified sequences</taxon>
        <taxon>metagenomes</taxon>
        <taxon>ecological metagenomes</taxon>
    </lineage>
</organism>
<dbReference type="GO" id="GO:0003677">
    <property type="term" value="F:DNA binding"/>
    <property type="evidence" value="ECO:0007669"/>
    <property type="project" value="UniProtKB-KW"/>
</dbReference>
<feature type="non-terminal residue" evidence="5">
    <location>
        <position position="1"/>
    </location>
</feature>
<dbReference type="Pfam" id="PF18074">
    <property type="entry name" value="PriA_C"/>
    <property type="match status" value="1"/>
</dbReference>
<dbReference type="GO" id="GO:0006270">
    <property type="term" value="P:DNA replication initiation"/>
    <property type="evidence" value="ECO:0007669"/>
    <property type="project" value="TreeGrafter"/>
</dbReference>
<evidence type="ECO:0000256" key="3">
    <source>
        <dbReference type="ARBA" id="ARBA00023125"/>
    </source>
</evidence>
<sequence length="191" mass="21833">QMIAKGLDIKNVTLVGVVNADTALNLPDFRAAERTFQLVTQVSGRSGRGKKVGKVIIQTHFPEHYAIDCATKGDYLKFYKKEIKFRKELMYSPYSYLINILISGKFEDDVINLSNEIFSFIKSKEIDNYATILGPAPAPLSRIKDKYRWHIFIKTEKPDKTKEILTQTMLEIPRLGKKAKYVVDVDPILTM</sequence>
<dbReference type="EMBL" id="BART01002792">
    <property type="protein sequence ID" value="GAG67977.1"/>
    <property type="molecule type" value="Genomic_DNA"/>
</dbReference>
<comment type="caution">
    <text evidence="5">The sequence shown here is derived from an EMBL/GenBank/DDBJ whole genome shotgun (WGS) entry which is preliminary data.</text>
</comment>
<protein>
    <recommendedName>
        <fullName evidence="4">Primosomal protein N C-terminal domain-containing protein</fullName>
    </recommendedName>
</protein>
<dbReference type="AlphaFoldDB" id="X1ADS2"/>
<keyword evidence="2" id="KW-0067">ATP-binding</keyword>
<keyword evidence="3" id="KW-0238">DNA-binding</keyword>
<gene>
    <name evidence="5" type="ORF">S01H4_08221</name>
</gene>
<evidence type="ECO:0000256" key="1">
    <source>
        <dbReference type="ARBA" id="ARBA00022741"/>
    </source>
</evidence>
<evidence type="ECO:0000256" key="2">
    <source>
        <dbReference type="ARBA" id="ARBA00022840"/>
    </source>
</evidence>
<dbReference type="SUPFAM" id="SSF52540">
    <property type="entry name" value="P-loop containing nucleoside triphosphate hydrolases"/>
    <property type="match status" value="1"/>
</dbReference>
<reference evidence="5" key="1">
    <citation type="journal article" date="2014" name="Front. Microbiol.">
        <title>High frequency of phylogenetically diverse reductive dehalogenase-homologous genes in deep subseafloor sedimentary metagenomes.</title>
        <authorList>
            <person name="Kawai M."/>
            <person name="Futagami T."/>
            <person name="Toyoda A."/>
            <person name="Takaki Y."/>
            <person name="Nishi S."/>
            <person name="Hori S."/>
            <person name="Arai W."/>
            <person name="Tsubouchi T."/>
            <person name="Morono Y."/>
            <person name="Uchiyama I."/>
            <person name="Ito T."/>
            <person name="Fujiyama A."/>
            <person name="Inagaki F."/>
            <person name="Takami H."/>
        </authorList>
    </citation>
    <scope>NUCLEOTIDE SEQUENCE</scope>
    <source>
        <strain evidence="5">Expedition CK06-06</strain>
    </source>
</reference>
<feature type="domain" description="Primosomal protein N C-terminal" evidence="4">
    <location>
        <begin position="93"/>
        <end position="187"/>
    </location>
</feature>
<accession>X1ADS2</accession>
<dbReference type="GO" id="GO:0005524">
    <property type="term" value="F:ATP binding"/>
    <property type="evidence" value="ECO:0007669"/>
    <property type="project" value="UniProtKB-KW"/>
</dbReference>
<evidence type="ECO:0000313" key="5">
    <source>
        <dbReference type="EMBL" id="GAG67977.1"/>
    </source>
</evidence>